<dbReference type="Pfam" id="PF12824">
    <property type="entry name" value="MRP-L20"/>
    <property type="match status" value="1"/>
</dbReference>
<dbReference type="GO" id="GO:0005762">
    <property type="term" value="C:mitochondrial large ribosomal subunit"/>
    <property type="evidence" value="ECO:0007669"/>
    <property type="project" value="TreeGrafter"/>
</dbReference>
<protein>
    <recommendedName>
        <fullName evidence="4">Mitochondrial ribosomal protein subunit L20</fullName>
    </recommendedName>
</protein>
<evidence type="ECO:0000313" key="3">
    <source>
        <dbReference type="Proteomes" id="UP000277580"/>
    </source>
</evidence>
<evidence type="ECO:0000313" key="2">
    <source>
        <dbReference type="EMBL" id="RPB10608.1"/>
    </source>
</evidence>
<feature type="region of interest" description="Disordered" evidence="1">
    <location>
        <begin position="1"/>
        <end position="35"/>
    </location>
</feature>
<keyword evidence="3" id="KW-1185">Reference proteome</keyword>
<dbReference type="EMBL" id="ML119142">
    <property type="protein sequence ID" value="RPB10608.1"/>
    <property type="molecule type" value="Genomic_DNA"/>
</dbReference>
<reference evidence="2 3" key="1">
    <citation type="journal article" date="2018" name="Nat. Ecol. Evol.">
        <title>Pezizomycetes genomes reveal the molecular basis of ectomycorrhizal truffle lifestyle.</title>
        <authorList>
            <person name="Murat C."/>
            <person name="Payen T."/>
            <person name="Noel B."/>
            <person name="Kuo A."/>
            <person name="Morin E."/>
            <person name="Chen J."/>
            <person name="Kohler A."/>
            <person name="Krizsan K."/>
            <person name="Balestrini R."/>
            <person name="Da Silva C."/>
            <person name="Montanini B."/>
            <person name="Hainaut M."/>
            <person name="Levati E."/>
            <person name="Barry K.W."/>
            <person name="Belfiori B."/>
            <person name="Cichocki N."/>
            <person name="Clum A."/>
            <person name="Dockter R.B."/>
            <person name="Fauchery L."/>
            <person name="Guy J."/>
            <person name="Iotti M."/>
            <person name="Le Tacon F."/>
            <person name="Lindquist E.A."/>
            <person name="Lipzen A."/>
            <person name="Malagnac F."/>
            <person name="Mello A."/>
            <person name="Molinier V."/>
            <person name="Miyauchi S."/>
            <person name="Poulain J."/>
            <person name="Riccioni C."/>
            <person name="Rubini A."/>
            <person name="Sitrit Y."/>
            <person name="Splivallo R."/>
            <person name="Traeger S."/>
            <person name="Wang M."/>
            <person name="Zifcakova L."/>
            <person name="Wipf D."/>
            <person name="Zambonelli A."/>
            <person name="Paolocci F."/>
            <person name="Nowrousian M."/>
            <person name="Ottonello S."/>
            <person name="Baldrian P."/>
            <person name="Spatafora J.W."/>
            <person name="Henrissat B."/>
            <person name="Nagy L.G."/>
            <person name="Aury J.M."/>
            <person name="Wincker P."/>
            <person name="Grigoriev I.V."/>
            <person name="Bonfante P."/>
            <person name="Martin F.M."/>
        </authorList>
    </citation>
    <scope>NUCLEOTIDE SEQUENCE [LARGE SCALE GENOMIC DNA]</scope>
    <source>
        <strain evidence="2 3">CCBAS932</strain>
    </source>
</reference>
<organism evidence="2 3">
    <name type="scientific">Morchella conica CCBAS932</name>
    <dbReference type="NCBI Taxonomy" id="1392247"/>
    <lineage>
        <taxon>Eukaryota</taxon>
        <taxon>Fungi</taxon>
        <taxon>Dikarya</taxon>
        <taxon>Ascomycota</taxon>
        <taxon>Pezizomycotina</taxon>
        <taxon>Pezizomycetes</taxon>
        <taxon>Pezizales</taxon>
        <taxon>Morchellaceae</taxon>
        <taxon>Morchella</taxon>
    </lineage>
</organism>
<accession>A0A3N4KMG4</accession>
<dbReference type="InParanoid" id="A0A3N4KMG4"/>
<dbReference type="FunCoup" id="A0A3N4KMG4">
    <property type="interactions" value="135"/>
</dbReference>
<sequence>MNCPDISSRESITRGEATSRRLTKKLRLGPHPSMIVGGHGGVAPTASPAINHIIHNPPSAAPSVFATPNLFLPKEDPRRDALLAIGDSKARAKLPPPVKRPYEKNYHLGEAEIAEMRTLRAENPNKWTRGKLAEEFGTSRFFAGMVAETTAARKEEMQGRLATIKSRWGKIRTNARFERTRRRAGWGGADGQ</sequence>
<dbReference type="Proteomes" id="UP000277580">
    <property type="component" value="Unassembled WGS sequence"/>
</dbReference>
<dbReference type="AlphaFoldDB" id="A0A3N4KMG4"/>
<dbReference type="STRING" id="1392247.A0A3N4KMG4"/>
<dbReference type="PANTHER" id="PTHR28266:SF1">
    <property type="entry name" value="LARGE RIBOSOMAL SUBUNIT PROTEIN ML58"/>
    <property type="match status" value="1"/>
</dbReference>
<proteinExistence type="predicted"/>
<evidence type="ECO:0000256" key="1">
    <source>
        <dbReference type="SAM" id="MobiDB-lite"/>
    </source>
</evidence>
<dbReference type="InterPro" id="IPR024388">
    <property type="entry name" value="Ribosomal_mL58"/>
</dbReference>
<gene>
    <name evidence="2" type="ORF">P167DRAFT_559652</name>
</gene>
<feature type="compositionally biased region" description="Basic and acidic residues" evidence="1">
    <location>
        <begin position="7"/>
        <end position="19"/>
    </location>
</feature>
<dbReference type="GO" id="GO:0003735">
    <property type="term" value="F:structural constituent of ribosome"/>
    <property type="evidence" value="ECO:0007669"/>
    <property type="project" value="TreeGrafter"/>
</dbReference>
<evidence type="ECO:0008006" key="4">
    <source>
        <dbReference type="Google" id="ProtNLM"/>
    </source>
</evidence>
<dbReference type="PANTHER" id="PTHR28266">
    <property type="entry name" value="54S RIBOSOMAL PROTEIN L20, MITOCHONDRIAL"/>
    <property type="match status" value="1"/>
</dbReference>
<name>A0A3N4KMG4_9PEZI</name>
<dbReference type="OrthoDB" id="6021263at2759"/>